<dbReference type="OrthoDB" id="9810329at2"/>
<feature type="domain" description="EamA" evidence="7">
    <location>
        <begin position="16"/>
        <end position="147"/>
    </location>
</feature>
<comment type="subcellular location">
    <subcellularLocation>
        <location evidence="1">Membrane</location>
        <topology evidence="1">Multi-pass membrane protein</topology>
    </subcellularLocation>
</comment>
<dbReference type="EMBL" id="CP014327">
    <property type="protein sequence ID" value="AML52720.1"/>
    <property type="molecule type" value="Genomic_DNA"/>
</dbReference>
<sequence length="300" mass="32900">MIPPSKNTAHADFIHAAFWMCGAVFAFSAMAIAGRAVMQELDTFELMMYRSFTGVVIVCGYVLWSKRYTEITWRAFPQQLIRNLFHFTGQNLWFAALVLIPIAKVFAIEFTSPVWVLLLAPFILGENLTRSRALTALAGFVGILIVTRPTFGNLSLGEGLAALAAICFAVTSLLTRRLTRTQSITAIMFYLTVTQSVFGVVMAGYDGEIALPSPPLIPAVIAVGLMGLMAHLCLTRALSLAPAASIMPIDFARLPVIAILGFFLFNETVDIYVWIGAIIIFGANYLNLVHESRISREAQI</sequence>
<evidence type="ECO:0000256" key="1">
    <source>
        <dbReference type="ARBA" id="ARBA00004141"/>
    </source>
</evidence>
<keyword evidence="5 6" id="KW-0472">Membrane</keyword>
<feature type="transmembrane region" description="Helical" evidence="6">
    <location>
        <begin position="246"/>
        <end position="265"/>
    </location>
</feature>
<dbReference type="PANTHER" id="PTHR22911">
    <property type="entry name" value="ACYL-MALONYL CONDENSING ENZYME-RELATED"/>
    <property type="match status" value="1"/>
</dbReference>
<evidence type="ECO:0000256" key="5">
    <source>
        <dbReference type="ARBA" id="ARBA00023136"/>
    </source>
</evidence>
<feature type="transmembrane region" description="Helical" evidence="6">
    <location>
        <begin position="157"/>
        <end position="175"/>
    </location>
</feature>
<dbReference type="AlphaFoldDB" id="A0A126V353"/>
<dbReference type="InterPro" id="IPR037185">
    <property type="entry name" value="EmrE-like"/>
</dbReference>
<evidence type="ECO:0000313" key="8">
    <source>
        <dbReference type="EMBL" id="AML52720.1"/>
    </source>
</evidence>
<dbReference type="PANTHER" id="PTHR22911:SF6">
    <property type="entry name" value="SOLUTE CARRIER FAMILY 35 MEMBER G1"/>
    <property type="match status" value="1"/>
</dbReference>
<evidence type="ECO:0000256" key="2">
    <source>
        <dbReference type="ARBA" id="ARBA00009853"/>
    </source>
</evidence>
<dbReference type="GO" id="GO:0016020">
    <property type="term" value="C:membrane"/>
    <property type="evidence" value="ECO:0007669"/>
    <property type="project" value="UniProtKB-SubCell"/>
</dbReference>
<reference evidence="8 9" key="1">
    <citation type="submission" date="2016-02" db="EMBL/GenBank/DDBJ databases">
        <title>Complete genome sequence of Halocynthiibacter arcticus PAMC 20958t from arctic marine sediment.</title>
        <authorList>
            <person name="Lee Y.M."/>
            <person name="Baek K."/>
            <person name="Lee H.K."/>
            <person name="Shin S.C."/>
        </authorList>
    </citation>
    <scope>NUCLEOTIDE SEQUENCE [LARGE SCALE GENOMIC DNA]</scope>
    <source>
        <strain evidence="8">PAMC 20958</strain>
    </source>
</reference>
<evidence type="ECO:0000259" key="7">
    <source>
        <dbReference type="Pfam" id="PF00892"/>
    </source>
</evidence>
<dbReference type="KEGG" id="hat:RC74_16915"/>
<evidence type="ECO:0000256" key="3">
    <source>
        <dbReference type="ARBA" id="ARBA00022692"/>
    </source>
</evidence>
<feature type="transmembrane region" description="Helical" evidence="6">
    <location>
        <begin position="46"/>
        <end position="64"/>
    </location>
</feature>
<evidence type="ECO:0000256" key="6">
    <source>
        <dbReference type="SAM" id="Phobius"/>
    </source>
</evidence>
<comment type="similarity">
    <text evidence="2">Belongs to the drug/metabolite transporter (DMT) superfamily. 10 TMS drug/metabolite exporter (DME) (TC 2.A.7.3) family.</text>
</comment>
<keyword evidence="9" id="KW-1185">Reference proteome</keyword>
<dbReference type="Pfam" id="PF00892">
    <property type="entry name" value="EamA"/>
    <property type="match status" value="2"/>
</dbReference>
<feature type="transmembrane region" description="Helical" evidence="6">
    <location>
        <begin position="92"/>
        <end position="120"/>
    </location>
</feature>
<keyword evidence="3 6" id="KW-0812">Transmembrane</keyword>
<evidence type="ECO:0000256" key="4">
    <source>
        <dbReference type="ARBA" id="ARBA00022989"/>
    </source>
</evidence>
<protein>
    <submittedName>
        <fullName evidence="8">Multidrug DMT transporter permease</fullName>
    </submittedName>
</protein>
<dbReference type="STRING" id="1579316.RC74_16915"/>
<proteinExistence type="inferred from homology"/>
<feature type="transmembrane region" description="Helical" evidence="6">
    <location>
        <begin position="217"/>
        <end position="234"/>
    </location>
</feature>
<dbReference type="Proteomes" id="UP000070371">
    <property type="component" value="Chromosome"/>
</dbReference>
<gene>
    <name evidence="8" type="ORF">RC74_16915</name>
</gene>
<dbReference type="RefSeq" id="WP_052274988.1">
    <property type="nucleotide sequence ID" value="NZ_CP014327.1"/>
</dbReference>
<name>A0A126V353_9RHOB</name>
<accession>A0A126V353</accession>
<dbReference type="InterPro" id="IPR000620">
    <property type="entry name" value="EamA_dom"/>
</dbReference>
<evidence type="ECO:0000313" key="9">
    <source>
        <dbReference type="Proteomes" id="UP000070371"/>
    </source>
</evidence>
<feature type="transmembrane region" description="Helical" evidence="6">
    <location>
        <begin position="13"/>
        <end position="34"/>
    </location>
</feature>
<feature type="domain" description="EamA" evidence="7">
    <location>
        <begin position="156"/>
        <end position="287"/>
    </location>
</feature>
<feature type="transmembrane region" description="Helical" evidence="6">
    <location>
        <begin position="187"/>
        <end position="205"/>
    </location>
</feature>
<keyword evidence="4 6" id="KW-1133">Transmembrane helix</keyword>
<organism evidence="8 9">
    <name type="scientific">Falsihalocynthiibacter arcticus</name>
    <dbReference type="NCBI Taxonomy" id="1579316"/>
    <lineage>
        <taxon>Bacteria</taxon>
        <taxon>Pseudomonadati</taxon>
        <taxon>Pseudomonadota</taxon>
        <taxon>Alphaproteobacteria</taxon>
        <taxon>Rhodobacterales</taxon>
        <taxon>Roseobacteraceae</taxon>
        <taxon>Falsihalocynthiibacter</taxon>
    </lineage>
</organism>
<dbReference type="SUPFAM" id="SSF103481">
    <property type="entry name" value="Multidrug resistance efflux transporter EmrE"/>
    <property type="match status" value="2"/>
</dbReference>
<feature type="transmembrane region" description="Helical" evidence="6">
    <location>
        <begin position="271"/>
        <end position="289"/>
    </location>
</feature>